<dbReference type="Proteomes" id="UP001157091">
    <property type="component" value="Unassembled WGS sequence"/>
</dbReference>
<gene>
    <name evidence="3" type="ORF">GCM10025864_19430</name>
</gene>
<keyword evidence="2" id="KW-1133">Transmembrane helix</keyword>
<evidence type="ECO:0000313" key="3">
    <source>
        <dbReference type="EMBL" id="GMA24184.1"/>
    </source>
</evidence>
<accession>A0ABQ6I317</accession>
<evidence type="ECO:0000313" key="4">
    <source>
        <dbReference type="Proteomes" id="UP001157091"/>
    </source>
</evidence>
<protein>
    <submittedName>
        <fullName evidence="3">Uncharacterized protein</fullName>
    </submittedName>
</protein>
<sequence length="147" mass="15215">MAQTVGHDTRPPRHRSGRRPATWSPTRESPPLGWTALSASGAGLLGLGAALTATHAWTAWYAAVVFGLWFLALLAWADAFQTRLPWQFSLVVGPLCLAGATVLPGTTAPPADAPSFAVAALGAVGIGLTLGPVAGAVGRAIDRVRRR</sequence>
<feature type="region of interest" description="Disordered" evidence="1">
    <location>
        <begin position="1"/>
        <end position="30"/>
    </location>
</feature>
<keyword evidence="4" id="KW-1185">Reference proteome</keyword>
<evidence type="ECO:0000256" key="2">
    <source>
        <dbReference type="SAM" id="Phobius"/>
    </source>
</evidence>
<organism evidence="3 4">
    <name type="scientific">Luteimicrobium album</name>
    <dbReference type="NCBI Taxonomy" id="1054550"/>
    <lineage>
        <taxon>Bacteria</taxon>
        <taxon>Bacillati</taxon>
        <taxon>Actinomycetota</taxon>
        <taxon>Actinomycetes</taxon>
        <taxon>Micrococcales</taxon>
        <taxon>Luteimicrobium</taxon>
    </lineage>
</organism>
<keyword evidence="2" id="KW-0812">Transmembrane</keyword>
<evidence type="ECO:0000256" key="1">
    <source>
        <dbReference type="SAM" id="MobiDB-lite"/>
    </source>
</evidence>
<reference evidence="4" key="1">
    <citation type="journal article" date="2019" name="Int. J. Syst. Evol. Microbiol.">
        <title>The Global Catalogue of Microorganisms (GCM) 10K type strain sequencing project: providing services to taxonomists for standard genome sequencing and annotation.</title>
        <authorList>
            <consortium name="The Broad Institute Genomics Platform"/>
            <consortium name="The Broad Institute Genome Sequencing Center for Infectious Disease"/>
            <person name="Wu L."/>
            <person name="Ma J."/>
        </authorList>
    </citation>
    <scope>NUCLEOTIDE SEQUENCE [LARGE SCALE GENOMIC DNA]</scope>
    <source>
        <strain evidence="4">NBRC 106348</strain>
    </source>
</reference>
<name>A0ABQ6I317_9MICO</name>
<dbReference type="RefSeq" id="WP_284293049.1">
    <property type="nucleotide sequence ID" value="NZ_BSUK01000001.1"/>
</dbReference>
<feature type="transmembrane region" description="Helical" evidence="2">
    <location>
        <begin position="84"/>
        <end position="103"/>
    </location>
</feature>
<feature type="transmembrane region" description="Helical" evidence="2">
    <location>
        <begin position="115"/>
        <end position="137"/>
    </location>
</feature>
<feature type="transmembrane region" description="Helical" evidence="2">
    <location>
        <begin position="59"/>
        <end position="77"/>
    </location>
</feature>
<dbReference type="EMBL" id="BSUK01000001">
    <property type="protein sequence ID" value="GMA24184.1"/>
    <property type="molecule type" value="Genomic_DNA"/>
</dbReference>
<feature type="transmembrane region" description="Helical" evidence="2">
    <location>
        <begin position="32"/>
        <end position="53"/>
    </location>
</feature>
<proteinExistence type="predicted"/>
<comment type="caution">
    <text evidence="3">The sequence shown here is derived from an EMBL/GenBank/DDBJ whole genome shotgun (WGS) entry which is preliminary data.</text>
</comment>
<keyword evidence="2" id="KW-0472">Membrane</keyword>